<proteinExistence type="predicted"/>
<gene>
    <name evidence="1" type="ORF">ES332_A09G268600v1</name>
</gene>
<dbReference type="EMBL" id="CM017618">
    <property type="protein sequence ID" value="TYI12310.1"/>
    <property type="molecule type" value="Genomic_DNA"/>
</dbReference>
<protein>
    <submittedName>
        <fullName evidence="1">Uncharacterized protein</fullName>
    </submittedName>
</protein>
<keyword evidence="2" id="KW-1185">Reference proteome</keyword>
<evidence type="ECO:0000313" key="2">
    <source>
        <dbReference type="Proteomes" id="UP000322667"/>
    </source>
</evidence>
<accession>A0A5D2PBX5</accession>
<dbReference type="AlphaFoldDB" id="A0A5D2PBX5"/>
<dbReference type="Proteomes" id="UP000322667">
    <property type="component" value="Chromosome A09"/>
</dbReference>
<evidence type="ECO:0000313" key="1">
    <source>
        <dbReference type="EMBL" id="TYI12310.1"/>
    </source>
</evidence>
<organism evidence="1 2">
    <name type="scientific">Gossypium tomentosum</name>
    <name type="common">Hawaiian cotton</name>
    <name type="synonym">Gossypium sandvicense</name>
    <dbReference type="NCBI Taxonomy" id="34277"/>
    <lineage>
        <taxon>Eukaryota</taxon>
        <taxon>Viridiplantae</taxon>
        <taxon>Streptophyta</taxon>
        <taxon>Embryophyta</taxon>
        <taxon>Tracheophyta</taxon>
        <taxon>Spermatophyta</taxon>
        <taxon>Magnoliopsida</taxon>
        <taxon>eudicotyledons</taxon>
        <taxon>Gunneridae</taxon>
        <taxon>Pentapetalae</taxon>
        <taxon>rosids</taxon>
        <taxon>malvids</taxon>
        <taxon>Malvales</taxon>
        <taxon>Malvaceae</taxon>
        <taxon>Malvoideae</taxon>
        <taxon>Gossypium</taxon>
    </lineage>
</organism>
<name>A0A5D2PBX5_GOSTO</name>
<sequence length="45" mass="5063">MFIHSLLEEFYLILTKFSPQKHSIGSHFLLPSTSTPLHPRSGLPG</sequence>
<reference evidence="1 2" key="1">
    <citation type="submission" date="2019-07" db="EMBL/GenBank/DDBJ databases">
        <title>WGS assembly of Gossypium tomentosum.</title>
        <authorList>
            <person name="Chen Z.J."/>
            <person name="Sreedasyam A."/>
            <person name="Ando A."/>
            <person name="Song Q."/>
            <person name="De L."/>
            <person name="Hulse-Kemp A."/>
            <person name="Ding M."/>
            <person name="Ye W."/>
            <person name="Kirkbride R."/>
            <person name="Jenkins J."/>
            <person name="Plott C."/>
            <person name="Lovell J."/>
            <person name="Lin Y.-M."/>
            <person name="Vaughn R."/>
            <person name="Liu B."/>
            <person name="Li W."/>
            <person name="Simpson S."/>
            <person name="Scheffler B."/>
            <person name="Saski C."/>
            <person name="Grover C."/>
            <person name="Hu G."/>
            <person name="Conover J."/>
            <person name="Carlson J."/>
            <person name="Shu S."/>
            <person name="Boston L."/>
            <person name="Williams M."/>
            <person name="Peterson D."/>
            <person name="Mcgee K."/>
            <person name="Jones D."/>
            <person name="Wendel J."/>
            <person name="Stelly D."/>
            <person name="Grimwood J."/>
            <person name="Schmutz J."/>
        </authorList>
    </citation>
    <scope>NUCLEOTIDE SEQUENCE [LARGE SCALE GENOMIC DNA]</scope>
    <source>
        <strain evidence="1">7179.01</strain>
    </source>
</reference>